<protein>
    <submittedName>
        <fullName evidence="2">DUF4537 domain containing protein</fullName>
    </submittedName>
</protein>
<dbReference type="Pfam" id="PF15057">
    <property type="entry name" value="DUF4537"/>
    <property type="match status" value="1"/>
</dbReference>
<dbReference type="Proteomes" id="UP000246464">
    <property type="component" value="Chromosome 10"/>
</dbReference>
<dbReference type="EMBL" id="CP026252">
    <property type="protein sequence ID" value="AWP07784.1"/>
    <property type="molecule type" value="Genomic_DNA"/>
</dbReference>
<gene>
    <name evidence="2" type="ORF">SMAX5B_003842</name>
</gene>
<feature type="domain" description="DUF4537" evidence="1">
    <location>
        <begin position="229"/>
        <end position="324"/>
    </location>
</feature>
<evidence type="ECO:0000313" key="2">
    <source>
        <dbReference type="EMBL" id="AWP07784.1"/>
    </source>
</evidence>
<sequence length="347" mass="37288">MTSGQMGQSEAALVPLFLGKVSCNTTFVLDCSEGTRSVLGSVKRLLIQTLLTKASRRDSLFNIMTFSNTVNAWSHHMLPCAPDTVYTALSWIHSISCSAGRDLLAALSLALTDPACHAVHLLAADQPDQPGAVLSALPALAAGRPVNTFYLQDSDGQPDINTRDYLRRLTQATRGSCYVVVDSSDGKLGKTCTGYVKHLSRCSLDNPVRPVTSCLLSGRSLGGSEFPLGSRVLARREVDGFYYLGTVTQQVQGRTGVYVVEFDHPGGAGLGVVSPQRQLVCSPDMVNHSIRHQAHRLVPGDSVLSPWQPNLRRYGPGRVMANAERGGCFGASITPLPSQPQNRAKQL</sequence>
<dbReference type="AlphaFoldDB" id="A0A2U9BUC0"/>
<dbReference type="PANTHER" id="PTHR14343">
    <property type="entry name" value="VWFA DOMAIN-CONTAINING PROTEIN"/>
    <property type="match status" value="1"/>
</dbReference>
<dbReference type="Gene3D" id="3.40.50.410">
    <property type="entry name" value="von Willebrand factor, type A domain"/>
    <property type="match status" value="1"/>
</dbReference>
<dbReference type="InterPro" id="IPR032770">
    <property type="entry name" value="DUF4537"/>
</dbReference>
<reference evidence="2 3" key="1">
    <citation type="submission" date="2017-12" db="EMBL/GenBank/DDBJ databases">
        <title>Integrating genomic resources of turbot (Scophthalmus maximus) in depth evaluation of genetic and physical mapping variation across individuals.</title>
        <authorList>
            <person name="Martinez P."/>
        </authorList>
    </citation>
    <scope>NUCLEOTIDE SEQUENCE [LARGE SCALE GENOMIC DNA]</scope>
</reference>
<evidence type="ECO:0000259" key="1">
    <source>
        <dbReference type="Pfam" id="PF15057"/>
    </source>
</evidence>
<dbReference type="SUPFAM" id="SSF53300">
    <property type="entry name" value="vWA-like"/>
    <property type="match status" value="1"/>
</dbReference>
<dbReference type="InterPro" id="IPR036465">
    <property type="entry name" value="vWFA_dom_sf"/>
</dbReference>
<dbReference type="Gene3D" id="2.30.30.140">
    <property type="match status" value="1"/>
</dbReference>
<dbReference type="CDD" id="cd04508">
    <property type="entry name" value="Tudor_SF"/>
    <property type="match status" value="1"/>
</dbReference>
<accession>A0A2U9BUC0</accession>
<organism evidence="2 3">
    <name type="scientific">Scophthalmus maximus</name>
    <name type="common">Turbot</name>
    <name type="synonym">Psetta maxima</name>
    <dbReference type="NCBI Taxonomy" id="52904"/>
    <lineage>
        <taxon>Eukaryota</taxon>
        <taxon>Metazoa</taxon>
        <taxon>Chordata</taxon>
        <taxon>Craniata</taxon>
        <taxon>Vertebrata</taxon>
        <taxon>Euteleostomi</taxon>
        <taxon>Actinopterygii</taxon>
        <taxon>Neopterygii</taxon>
        <taxon>Teleostei</taxon>
        <taxon>Neoteleostei</taxon>
        <taxon>Acanthomorphata</taxon>
        <taxon>Carangaria</taxon>
        <taxon>Pleuronectiformes</taxon>
        <taxon>Pleuronectoidei</taxon>
        <taxon>Scophthalmidae</taxon>
        <taxon>Scophthalmus</taxon>
    </lineage>
</organism>
<evidence type="ECO:0000313" key="3">
    <source>
        <dbReference type="Proteomes" id="UP000246464"/>
    </source>
</evidence>
<proteinExistence type="predicted"/>
<name>A0A2U9BUC0_SCOMX</name>
<dbReference type="PANTHER" id="PTHR14343:SF3">
    <property type="entry name" value="SIMILAR TO PREDICTED GENE ICRFP703B1614Q5.5"/>
    <property type="match status" value="1"/>
</dbReference>
<keyword evidence="3" id="KW-1185">Reference proteome</keyword>